<reference evidence="1 2" key="1">
    <citation type="journal article" date="2014" name="Nat. Commun.">
        <title>Klebsormidium flaccidum genome reveals primary factors for plant terrestrial adaptation.</title>
        <authorList>
            <person name="Hori K."/>
            <person name="Maruyama F."/>
            <person name="Fujisawa T."/>
            <person name="Togashi T."/>
            <person name="Yamamoto N."/>
            <person name="Seo M."/>
            <person name="Sato S."/>
            <person name="Yamada T."/>
            <person name="Mori H."/>
            <person name="Tajima N."/>
            <person name="Moriyama T."/>
            <person name="Ikeuchi M."/>
            <person name="Watanabe M."/>
            <person name="Wada H."/>
            <person name="Kobayashi K."/>
            <person name="Saito M."/>
            <person name="Masuda T."/>
            <person name="Sasaki-Sekimoto Y."/>
            <person name="Mashiguchi K."/>
            <person name="Awai K."/>
            <person name="Shimojima M."/>
            <person name="Masuda S."/>
            <person name="Iwai M."/>
            <person name="Nobusawa T."/>
            <person name="Narise T."/>
            <person name="Kondo S."/>
            <person name="Saito H."/>
            <person name="Sato R."/>
            <person name="Murakawa M."/>
            <person name="Ihara Y."/>
            <person name="Oshima-Yamada Y."/>
            <person name="Ohtaka K."/>
            <person name="Satoh M."/>
            <person name="Sonobe K."/>
            <person name="Ishii M."/>
            <person name="Ohtani R."/>
            <person name="Kanamori-Sato M."/>
            <person name="Honoki R."/>
            <person name="Miyazaki D."/>
            <person name="Mochizuki H."/>
            <person name="Umetsu J."/>
            <person name="Higashi K."/>
            <person name="Shibata D."/>
            <person name="Kamiya Y."/>
            <person name="Sato N."/>
            <person name="Nakamura Y."/>
            <person name="Tabata S."/>
            <person name="Ida S."/>
            <person name="Kurokawa K."/>
            <person name="Ohta H."/>
        </authorList>
    </citation>
    <scope>NUCLEOTIDE SEQUENCE [LARGE SCALE GENOMIC DNA]</scope>
    <source>
        <strain evidence="1 2">NIES-2285</strain>
    </source>
</reference>
<dbReference type="EMBL" id="DF236972">
    <property type="protein sequence ID" value="GAQ79069.1"/>
    <property type="molecule type" value="Genomic_DNA"/>
</dbReference>
<sequence length="207" mass="22387">MRMIVVSDRGSRAAFLNAYAANSTNYTATAITQYVQGAYRLTPASNNTVLSATQQLLSNQTIPLYAMDNATAPVATLSTFAIASEGIDFRIVLAKTADQPRGFVPEDDTKLLVGGVVITFPRNYTAPASLAIAPGKVSFYGLFVVKNLLVNGTRKDYPIQYQADQSLTPGKTFLTVQSDAFGAGNFECASTHLENGVWYIAGMFWFK</sequence>
<accession>A0A1Y1HPD9</accession>
<gene>
    <name evidence="1" type="ORF">KFL_000230470</name>
</gene>
<evidence type="ECO:0000313" key="2">
    <source>
        <dbReference type="Proteomes" id="UP000054558"/>
    </source>
</evidence>
<protein>
    <submittedName>
        <fullName evidence="1">Uncharacterized protein</fullName>
    </submittedName>
</protein>
<proteinExistence type="predicted"/>
<dbReference type="Proteomes" id="UP000054558">
    <property type="component" value="Unassembled WGS sequence"/>
</dbReference>
<organism evidence="1 2">
    <name type="scientific">Klebsormidium nitens</name>
    <name type="common">Green alga</name>
    <name type="synonym">Ulothrix nitens</name>
    <dbReference type="NCBI Taxonomy" id="105231"/>
    <lineage>
        <taxon>Eukaryota</taxon>
        <taxon>Viridiplantae</taxon>
        <taxon>Streptophyta</taxon>
        <taxon>Klebsormidiophyceae</taxon>
        <taxon>Klebsormidiales</taxon>
        <taxon>Klebsormidiaceae</taxon>
        <taxon>Klebsormidium</taxon>
    </lineage>
</organism>
<keyword evidence="2" id="KW-1185">Reference proteome</keyword>
<dbReference type="AlphaFoldDB" id="A0A1Y1HPD9"/>
<evidence type="ECO:0000313" key="1">
    <source>
        <dbReference type="EMBL" id="GAQ79069.1"/>
    </source>
</evidence>
<name>A0A1Y1HPD9_KLENI</name>